<dbReference type="EMBL" id="SOEC01000033">
    <property type="protein sequence ID" value="TDX21861.1"/>
    <property type="molecule type" value="Genomic_DNA"/>
</dbReference>
<dbReference type="InterPro" id="IPR007332">
    <property type="entry name" value="DUF411"/>
</dbReference>
<comment type="caution">
    <text evidence="2">The sequence shown here is derived from an EMBL/GenBank/DDBJ whole genome shotgun (WGS) entry which is preliminary data.</text>
</comment>
<evidence type="ECO:0008006" key="4">
    <source>
        <dbReference type="Google" id="ProtNLM"/>
    </source>
</evidence>
<dbReference type="InterPro" id="IPR036249">
    <property type="entry name" value="Thioredoxin-like_sf"/>
</dbReference>
<evidence type="ECO:0000313" key="2">
    <source>
        <dbReference type="EMBL" id="TDX21861.1"/>
    </source>
</evidence>
<keyword evidence="1" id="KW-0732">Signal</keyword>
<accession>A0A4R8FI59</accession>
<evidence type="ECO:0000256" key="1">
    <source>
        <dbReference type="SAM" id="SignalP"/>
    </source>
</evidence>
<organism evidence="2 3">
    <name type="scientific">Modicisalibacter xianhensis</name>
    <dbReference type="NCBI Taxonomy" id="442341"/>
    <lineage>
        <taxon>Bacteria</taxon>
        <taxon>Pseudomonadati</taxon>
        <taxon>Pseudomonadota</taxon>
        <taxon>Gammaproteobacteria</taxon>
        <taxon>Oceanospirillales</taxon>
        <taxon>Halomonadaceae</taxon>
        <taxon>Modicisalibacter</taxon>
    </lineage>
</organism>
<dbReference type="SUPFAM" id="SSF52833">
    <property type="entry name" value="Thioredoxin-like"/>
    <property type="match status" value="1"/>
</dbReference>
<name>A0A4R8FI59_9GAMM</name>
<protein>
    <recommendedName>
        <fullName evidence="4">CopG family transcriptional regulator</fullName>
    </recommendedName>
</protein>
<dbReference type="OrthoDB" id="14727at2"/>
<dbReference type="Proteomes" id="UP000294489">
    <property type="component" value="Unassembled WGS sequence"/>
</dbReference>
<dbReference type="RefSeq" id="WP_134021379.1">
    <property type="nucleotide sequence ID" value="NZ_SOEC01000033.1"/>
</dbReference>
<reference evidence="2 3" key="1">
    <citation type="submission" date="2019-03" db="EMBL/GenBank/DDBJ databases">
        <title>Freshwater and sediment microbial communities from various areas in North America, analyzing microbe dynamics in response to fracking.</title>
        <authorList>
            <person name="Lamendella R."/>
        </authorList>
    </citation>
    <scope>NUCLEOTIDE SEQUENCE [LARGE SCALE GENOMIC DNA]</scope>
    <source>
        <strain evidence="2 3">6_TX</strain>
    </source>
</reference>
<feature type="signal peptide" evidence="1">
    <location>
        <begin position="1"/>
        <end position="22"/>
    </location>
</feature>
<gene>
    <name evidence="2" type="ORF">DFO67_13318</name>
</gene>
<dbReference type="Pfam" id="PF04214">
    <property type="entry name" value="DUF411"/>
    <property type="match status" value="1"/>
</dbReference>
<feature type="chain" id="PRO_5020397626" description="CopG family transcriptional regulator" evidence="1">
    <location>
        <begin position="23"/>
        <end position="144"/>
    </location>
</feature>
<proteinExistence type="predicted"/>
<sequence>MPNLLTRAILPVLLLASASVNAATGDAIMFKNPNCGCCAKYAEYLRQHGLNVKVVPTDQMDSIKAKAGIPRDEASCHTLAIGGYAVEGHVPVEAIERLLREKPAIQGITLAGMPSGSPGMPGSKQSLFVVKAFVDGQTSVFSEM</sequence>
<dbReference type="AlphaFoldDB" id="A0A4R8FI59"/>
<evidence type="ECO:0000313" key="3">
    <source>
        <dbReference type="Proteomes" id="UP000294489"/>
    </source>
</evidence>